<feature type="compositionally biased region" description="Low complexity" evidence="8">
    <location>
        <begin position="120"/>
        <end position="140"/>
    </location>
</feature>
<dbReference type="CDD" id="cd00167">
    <property type="entry name" value="SANT"/>
    <property type="match status" value="2"/>
</dbReference>
<dbReference type="GO" id="GO:0006355">
    <property type="term" value="P:regulation of DNA-templated transcription"/>
    <property type="evidence" value="ECO:0000318"/>
    <property type="project" value="GO_Central"/>
</dbReference>
<evidence type="ECO:0008006" key="13">
    <source>
        <dbReference type="Google" id="ProtNLM"/>
    </source>
</evidence>
<dbReference type="SUPFAM" id="SSF46689">
    <property type="entry name" value="Homeodomain-like"/>
    <property type="match status" value="1"/>
</dbReference>
<feature type="domain" description="Myb-like" evidence="9">
    <location>
        <begin position="58"/>
        <end position="108"/>
    </location>
</feature>
<reference evidence="12" key="1">
    <citation type="journal article" date="2016" name="Nat. Biotechnol.">
        <title>Sequencing wild and cultivated cassava and related species reveals extensive interspecific hybridization and genetic diversity.</title>
        <authorList>
            <person name="Bredeson J.V."/>
            <person name="Lyons J.B."/>
            <person name="Prochnik S.E."/>
            <person name="Wu G.A."/>
            <person name="Ha C.M."/>
            <person name="Edsinger-Gonzales E."/>
            <person name="Grimwood J."/>
            <person name="Schmutz J."/>
            <person name="Rabbi I.Y."/>
            <person name="Egesi C."/>
            <person name="Nauluvula P."/>
            <person name="Lebot V."/>
            <person name="Ndunguru J."/>
            <person name="Mkamilo G."/>
            <person name="Bart R.S."/>
            <person name="Setter T.L."/>
            <person name="Gleadow R.M."/>
            <person name="Kulakow P."/>
            <person name="Ferguson M.E."/>
            <person name="Rounsley S."/>
            <person name="Rokhsar D.S."/>
        </authorList>
    </citation>
    <scope>NUCLEOTIDE SEQUENCE [LARGE SCALE GENOMIC DNA]</scope>
    <source>
        <strain evidence="12">cv. AM560-2</strain>
    </source>
</reference>
<comment type="caution">
    <text evidence="11">The sequence shown here is derived from an EMBL/GenBank/DDBJ whole genome shotgun (WGS) entry which is preliminary data.</text>
</comment>
<comment type="function">
    <text evidence="7">Transcription factor.</text>
</comment>
<gene>
    <name evidence="11" type="ORF">MANES_11G134300v8</name>
</gene>
<dbReference type="GO" id="GO:0005634">
    <property type="term" value="C:nucleus"/>
    <property type="evidence" value="ECO:0000318"/>
    <property type="project" value="GO_Central"/>
</dbReference>
<proteinExistence type="predicted"/>
<keyword evidence="6" id="KW-0539">Nucleus</keyword>
<dbReference type="InterPro" id="IPR001005">
    <property type="entry name" value="SANT/Myb"/>
</dbReference>
<evidence type="ECO:0000313" key="12">
    <source>
        <dbReference type="Proteomes" id="UP000091857"/>
    </source>
</evidence>
<dbReference type="GO" id="GO:0043565">
    <property type="term" value="F:sequence-specific DNA binding"/>
    <property type="evidence" value="ECO:0000318"/>
    <property type="project" value="GO_Central"/>
</dbReference>
<dbReference type="OrthoDB" id="2143914at2759"/>
<comment type="subcellular location">
    <subcellularLocation>
        <location evidence="1">Nucleus</location>
    </subcellularLocation>
</comment>
<feature type="domain" description="Myb-like" evidence="9">
    <location>
        <begin position="5"/>
        <end position="57"/>
    </location>
</feature>
<feature type="region of interest" description="Disordered" evidence="8">
    <location>
        <begin position="107"/>
        <end position="175"/>
    </location>
</feature>
<dbReference type="PROSITE" id="PS51294">
    <property type="entry name" value="HTH_MYB"/>
    <property type="match status" value="2"/>
</dbReference>
<dbReference type="InterPro" id="IPR017930">
    <property type="entry name" value="Myb_dom"/>
</dbReference>
<dbReference type="InterPro" id="IPR009057">
    <property type="entry name" value="Homeodomain-like_sf"/>
</dbReference>
<protein>
    <recommendedName>
        <fullName evidence="13">MYB family protein</fullName>
    </recommendedName>
</protein>
<organism evidence="11 12">
    <name type="scientific">Manihot esculenta</name>
    <name type="common">Cassava</name>
    <name type="synonym">Jatropha manihot</name>
    <dbReference type="NCBI Taxonomy" id="3983"/>
    <lineage>
        <taxon>Eukaryota</taxon>
        <taxon>Viridiplantae</taxon>
        <taxon>Streptophyta</taxon>
        <taxon>Embryophyta</taxon>
        <taxon>Tracheophyta</taxon>
        <taxon>Spermatophyta</taxon>
        <taxon>Magnoliopsida</taxon>
        <taxon>eudicotyledons</taxon>
        <taxon>Gunneridae</taxon>
        <taxon>Pentapetalae</taxon>
        <taxon>rosids</taxon>
        <taxon>fabids</taxon>
        <taxon>Malpighiales</taxon>
        <taxon>Euphorbiaceae</taxon>
        <taxon>Crotonoideae</taxon>
        <taxon>Manihoteae</taxon>
        <taxon>Manihot</taxon>
    </lineage>
</organism>
<dbReference type="EMBL" id="CM004397">
    <property type="protein sequence ID" value="OAY37852.1"/>
    <property type="molecule type" value="Genomic_DNA"/>
</dbReference>
<evidence type="ECO:0000256" key="8">
    <source>
        <dbReference type="SAM" id="MobiDB-lite"/>
    </source>
</evidence>
<dbReference type="InterPro" id="IPR044676">
    <property type="entry name" value="EOBI/EOBII-like_plant"/>
</dbReference>
<evidence type="ECO:0000256" key="5">
    <source>
        <dbReference type="ARBA" id="ARBA00023163"/>
    </source>
</evidence>
<dbReference type="Gene3D" id="1.10.10.60">
    <property type="entry name" value="Homeodomain-like"/>
    <property type="match status" value="2"/>
</dbReference>
<feature type="domain" description="HTH myb-type" evidence="10">
    <location>
        <begin position="58"/>
        <end position="112"/>
    </location>
</feature>
<evidence type="ECO:0000256" key="6">
    <source>
        <dbReference type="ARBA" id="ARBA00023242"/>
    </source>
</evidence>
<keyword evidence="2" id="KW-0677">Repeat</keyword>
<keyword evidence="3" id="KW-0805">Transcription regulation</keyword>
<sequence length="243" mass="27912">MKMVQNEIRKGPWTEQEDILLINFVHLFGDRRWDSIAKVSGLNRTGKSCRLRWVNYLHPGLKRGKMTPQEEKLVLELHAKWGNRWSRIARKLPGRTDNEIKNYWRTHMRKKAQERKRTMSPSLSSFNSSSTSNITTQNSSPFPETAEASFYDTGGPESSSSGGQISEAEQEGEKGYSMDDIWKDIENSIEPAYDGFSEEGCNFSSFSIASPSWEYCSDTLWRMDEEESKMFLPYECGTVFLTG</sequence>
<keyword evidence="4" id="KW-0238">DNA-binding</keyword>
<evidence type="ECO:0000259" key="10">
    <source>
        <dbReference type="PROSITE" id="PS51294"/>
    </source>
</evidence>
<dbReference type="STRING" id="3983.A0A2C9V0S9"/>
<dbReference type="SMART" id="SM00717">
    <property type="entry name" value="SANT"/>
    <property type="match status" value="2"/>
</dbReference>
<dbReference type="Proteomes" id="UP000091857">
    <property type="component" value="Chromosome 11"/>
</dbReference>
<evidence type="ECO:0000256" key="4">
    <source>
        <dbReference type="ARBA" id="ARBA00023125"/>
    </source>
</evidence>
<dbReference type="PROSITE" id="PS50090">
    <property type="entry name" value="MYB_LIKE"/>
    <property type="match status" value="2"/>
</dbReference>
<feature type="domain" description="HTH myb-type" evidence="10">
    <location>
        <begin position="5"/>
        <end position="57"/>
    </location>
</feature>
<dbReference type="AlphaFoldDB" id="A0A2C9V0S9"/>
<evidence type="ECO:0000259" key="9">
    <source>
        <dbReference type="PROSITE" id="PS50090"/>
    </source>
</evidence>
<dbReference type="SMR" id="A0A2C9V0S9"/>
<dbReference type="OMA" id="IMRRGPW"/>
<dbReference type="Gramene" id="Manes.11G134300.1.v8.1">
    <property type="protein sequence ID" value="Manes.11G134300.1.v8.1.CDS"/>
    <property type="gene ID" value="Manes.11G134300.v8.1"/>
</dbReference>
<accession>A0A2C9V0S9</accession>
<dbReference type="PANTHER" id="PTHR45675:SF7">
    <property type="entry name" value="TRANSCRIPTION FACTOR MYB48"/>
    <property type="match status" value="1"/>
</dbReference>
<name>A0A2C9V0S9_MANES</name>
<dbReference type="Pfam" id="PF00249">
    <property type="entry name" value="Myb_DNA-binding"/>
    <property type="match status" value="2"/>
</dbReference>
<dbReference type="FunFam" id="1.10.10.60:FF:000011">
    <property type="entry name" value="Myb transcription factor"/>
    <property type="match status" value="1"/>
</dbReference>
<keyword evidence="12" id="KW-1185">Reference proteome</keyword>
<keyword evidence="5" id="KW-0804">Transcription</keyword>
<dbReference type="FunFam" id="1.10.10.60:FF:000259">
    <property type="entry name" value="MYB transcription factor"/>
    <property type="match status" value="1"/>
</dbReference>
<evidence type="ECO:0000256" key="7">
    <source>
        <dbReference type="ARBA" id="ARBA00057804"/>
    </source>
</evidence>
<dbReference type="GO" id="GO:0003700">
    <property type="term" value="F:DNA-binding transcription factor activity"/>
    <property type="evidence" value="ECO:0007669"/>
    <property type="project" value="InterPro"/>
</dbReference>
<evidence type="ECO:0000256" key="2">
    <source>
        <dbReference type="ARBA" id="ARBA00022737"/>
    </source>
</evidence>
<evidence type="ECO:0000313" key="11">
    <source>
        <dbReference type="EMBL" id="OAY37852.1"/>
    </source>
</evidence>
<evidence type="ECO:0000256" key="3">
    <source>
        <dbReference type="ARBA" id="ARBA00023015"/>
    </source>
</evidence>
<dbReference type="PANTHER" id="PTHR45675">
    <property type="entry name" value="MYB TRANSCRIPTION FACTOR-RELATED-RELATED"/>
    <property type="match status" value="1"/>
</dbReference>
<evidence type="ECO:0000256" key="1">
    <source>
        <dbReference type="ARBA" id="ARBA00004123"/>
    </source>
</evidence>